<dbReference type="Proteomes" id="UP000019376">
    <property type="component" value="Unassembled WGS sequence"/>
</dbReference>
<feature type="region of interest" description="Disordered" evidence="1">
    <location>
        <begin position="25"/>
        <end position="52"/>
    </location>
</feature>
<accession>S8B1K0</accession>
<dbReference type="AlphaFoldDB" id="S8B1K0"/>
<name>S8B1K0_PENO1</name>
<protein>
    <submittedName>
        <fullName evidence="2">Uncharacterized protein</fullName>
    </submittedName>
</protein>
<keyword evidence="3" id="KW-1185">Reference proteome</keyword>
<sequence length="129" mass="13983">MHKSADHLPDQPIKVHVAPSLSQDAAWRLGTNPKPKNYRPGRGRWSKEAAKGSSVAPIRLSADRVWYCSHAVPAPRIHRPNCRTVRNLVLYSTPGRTGVVTAVRPSDTSQTHATGPDSVSFDDVAVGPS</sequence>
<dbReference type="HOGENOM" id="CLU_1949546_0_0_1"/>
<proteinExistence type="predicted"/>
<gene>
    <name evidence="2" type="ORF">PDE_03173</name>
</gene>
<reference evidence="2 3" key="1">
    <citation type="journal article" date="2013" name="PLoS ONE">
        <title>Genomic and secretomic analyses reveal unique features of the lignocellulolytic enzyme system of Penicillium decumbens.</title>
        <authorList>
            <person name="Liu G."/>
            <person name="Zhang L."/>
            <person name="Wei X."/>
            <person name="Zou G."/>
            <person name="Qin Y."/>
            <person name="Ma L."/>
            <person name="Li J."/>
            <person name="Zheng H."/>
            <person name="Wang S."/>
            <person name="Wang C."/>
            <person name="Xun L."/>
            <person name="Zhao G.-P."/>
            <person name="Zhou Z."/>
            <person name="Qu Y."/>
        </authorList>
    </citation>
    <scope>NUCLEOTIDE SEQUENCE [LARGE SCALE GENOMIC DNA]</scope>
    <source>
        <strain evidence="3">114-2 / CGMCC 5302</strain>
    </source>
</reference>
<evidence type="ECO:0000313" key="3">
    <source>
        <dbReference type="Proteomes" id="UP000019376"/>
    </source>
</evidence>
<dbReference type="EMBL" id="KB644410">
    <property type="protein sequence ID" value="EPS28227.1"/>
    <property type="molecule type" value="Genomic_DNA"/>
</dbReference>
<organism evidence="2 3">
    <name type="scientific">Penicillium oxalicum (strain 114-2 / CGMCC 5302)</name>
    <name type="common">Penicillium decumbens</name>
    <dbReference type="NCBI Taxonomy" id="933388"/>
    <lineage>
        <taxon>Eukaryota</taxon>
        <taxon>Fungi</taxon>
        <taxon>Dikarya</taxon>
        <taxon>Ascomycota</taxon>
        <taxon>Pezizomycotina</taxon>
        <taxon>Eurotiomycetes</taxon>
        <taxon>Eurotiomycetidae</taxon>
        <taxon>Eurotiales</taxon>
        <taxon>Aspergillaceae</taxon>
        <taxon>Penicillium</taxon>
    </lineage>
</organism>
<evidence type="ECO:0000256" key="1">
    <source>
        <dbReference type="SAM" id="MobiDB-lite"/>
    </source>
</evidence>
<evidence type="ECO:0000313" key="2">
    <source>
        <dbReference type="EMBL" id="EPS28227.1"/>
    </source>
</evidence>
<feature type="region of interest" description="Disordered" evidence="1">
    <location>
        <begin position="103"/>
        <end position="129"/>
    </location>
</feature>